<feature type="compositionally biased region" description="Low complexity" evidence="1">
    <location>
        <begin position="301"/>
        <end position="312"/>
    </location>
</feature>
<dbReference type="Proteomes" id="UP001320420">
    <property type="component" value="Unassembled WGS sequence"/>
</dbReference>
<feature type="compositionally biased region" description="Low complexity" evidence="1">
    <location>
        <begin position="434"/>
        <end position="445"/>
    </location>
</feature>
<feature type="compositionally biased region" description="Low complexity" evidence="1">
    <location>
        <begin position="332"/>
        <end position="351"/>
    </location>
</feature>
<evidence type="ECO:0000313" key="3">
    <source>
        <dbReference type="Proteomes" id="UP001320420"/>
    </source>
</evidence>
<sequence>MYHPLSKAACNIPSAEEQLAKHRDGQFEWVLLVGFPMQSTGNPHSINAPSVARTGLQKVYFGCNLFPSPKQPPQDSSMKGAAAGTYVLLVTPIDEDEEPLQMELRPSEQDVVPPEACKEKSTPKKILVASHEDELIQFTPSTVNSNGEHGSPVSIATSMSPSRRFSRIEDSVEALDELEDQLEEFDQAAHFHRVSSKGNRKSTARRPPNDALGASINHDVKATTPQPKRSTMLKTGSATARDKSTTEIKRTPSIRKSASMTFLDPGSCEARGKEKPLVQSPSFKQKAVTRPASLNPPKPPVKSTKPPTIPSSFELPGDATARRLKEKREARAAMQAAAEQASKSAAQASSLRRTKSARTPTRPTFELPGEAISRRKREEHEAQLRAQDEEERKRREFKARPIRSSATPNSYPRETVASRARQQNKTGTAENTVSKSASLSPSKSAFHTSARAPLSSTMSASQPRGRGLHAESDAPRLARAASHASSTGSGKRSMLSAEDLEQQRLRGQTIYKRDNSFSEERAREKKQREMLAKLAREEAAERSRQRSREWAAKQAQKRMTISSLRDIAT</sequence>
<feature type="region of interest" description="Disordered" evidence="1">
    <location>
        <begin position="140"/>
        <end position="162"/>
    </location>
</feature>
<comment type="caution">
    <text evidence="2">The sequence shown here is derived from an EMBL/GenBank/DDBJ whole genome shotgun (WGS) entry which is preliminary data.</text>
</comment>
<feature type="region of interest" description="Disordered" evidence="1">
    <location>
        <begin position="193"/>
        <end position="569"/>
    </location>
</feature>
<feature type="compositionally biased region" description="Basic and acidic residues" evidence="1">
    <location>
        <begin position="240"/>
        <end position="250"/>
    </location>
</feature>
<feature type="compositionally biased region" description="Basic and acidic residues" evidence="1">
    <location>
        <begin position="372"/>
        <end position="394"/>
    </location>
</feature>
<reference evidence="2 3" key="1">
    <citation type="submission" date="2024-02" db="EMBL/GenBank/DDBJ databases">
        <title>De novo assembly and annotation of 12 fungi associated with fruit tree decline syndrome in Ontario, Canada.</title>
        <authorList>
            <person name="Sulman M."/>
            <person name="Ellouze W."/>
            <person name="Ilyukhin E."/>
        </authorList>
    </citation>
    <scope>NUCLEOTIDE SEQUENCE [LARGE SCALE GENOMIC DNA]</scope>
    <source>
        <strain evidence="2 3">M11/M66-122</strain>
    </source>
</reference>
<feature type="compositionally biased region" description="Basic and acidic residues" evidence="1">
    <location>
        <begin position="320"/>
        <end position="331"/>
    </location>
</feature>
<evidence type="ECO:0000313" key="2">
    <source>
        <dbReference type="EMBL" id="KAK7753537.1"/>
    </source>
</evidence>
<gene>
    <name evidence="2" type="ORF">SLS62_004395</name>
</gene>
<name>A0AAN9UUJ9_9PEZI</name>
<evidence type="ECO:0008006" key="4">
    <source>
        <dbReference type="Google" id="ProtNLM"/>
    </source>
</evidence>
<protein>
    <recommendedName>
        <fullName evidence="4">Carboxylesterase family protein</fullName>
    </recommendedName>
</protein>
<dbReference type="AlphaFoldDB" id="A0AAN9UUJ9"/>
<accession>A0AAN9UUJ9</accession>
<feature type="compositionally biased region" description="Polar residues" evidence="1">
    <location>
        <begin position="420"/>
        <end position="433"/>
    </location>
</feature>
<feature type="compositionally biased region" description="Polar residues" evidence="1">
    <location>
        <begin position="223"/>
        <end position="238"/>
    </location>
</feature>
<organism evidence="2 3">
    <name type="scientific">Diatrype stigma</name>
    <dbReference type="NCBI Taxonomy" id="117547"/>
    <lineage>
        <taxon>Eukaryota</taxon>
        <taxon>Fungi</taxon>
        <taxon>Dikarya</taxon>
        <taxon>Ascomycota</taxon>
        <taxon>Pezizomycotina</taxon>
        <taxon>Sordariomycetes</taxon>
        <taxon>Xylariomycetidae</taxon>
        <taxon>Xylariales</taxon>
        <taxon>Diatrypaceae</taxon>
        <taxon>Diatrype</taxon>
    </lineage>
</organism>
<dbReference type="EMBL" id="JAKJXP020000027">
    <property type="protein sequence ID" value="KAK7753537.1"/>
    <property type="molecule type" value="Genomic_DNA"/>
</dbReference>
<keyword evidence="3" id="KW-1185">Reference proteome</keyword>
<proteinExistence type="predicted"/>
<feature type="compositionally biased region" description="Basic residues" evidence="1">
    <location>
        <begin position="193"/>
        <end position="204"/>
    </location>
</feature>
<feature type="compositionally biased region" description="Basic and acidic residues" evidence="1">
    <location>
        <begin position="511"/>
        <end position="551"/>
    </location>
</feature>
<evidence type="ECO:0000256" key="1">
    <source>
        <dbReference type="SAM" id="MobiDB-lite"/>
    </source>
</evidence>